<comment type="caution">
    <text evidence="10">The sequence shown here is derived from an EMBL/GenBank/DDBJ whole genome shotgun (WGS) entry which is preliminary data.</text>
</comment>
<evidence type="ECO:0000313" key="11">
    <source>
        <dbReference type="Proteomes" id="UP001284601"/>
    </source>
</evidence>
<dbReference type="GO" id="GO:0016757">
    <property type="term" value="F:glycosyltransferase activity"/>
    <property type="evidence" value="ECO:0007669"/>
    <property type="project" value="UniProtKB-KW"/>
</dbReference>
<gene>
    <name evidence="10" type="ORF">R7226_16885</name>
</gene>
<evidence type="ECO:0000256" key="5">
    <source>
        <dbReference type="ARBA" id="ARBA00022692"/>
    </source>
</evidence>
<dbReference type="InterPro" id="IPR038731">
    <property type="entry name" value="RgtA/B/C-like"/>
</dbReference>
<name>A0ABU4HRS4_9ACTN</name>
<evidence type="ECO:0000259" key="9">
    <source>
        <dbReference type="Pfam" id="PF13231"/>
    </source>
</evidence>
<keyword evidence="11" id="KW-1185">Reference proteome</keyword>
<dbReference type="EMBL" id="JAWSTH010000045">
    <property type="protein sequence ID" value="MDW5596027.1"/>
    <property type="molecule type" value="Genomic_DNA"/>
</dbReference>
<keyword evidence="2" id="KW-1003">Cell membrane</keyword>
<evidence type="ECO:0000256" key="3">
    <source>
        <dbReference type="ARBA" id="ARBA00022676"/>
    </source>
</evidence>
<keyword evidence="5 8" id="KW-0812">Transmembrane</keyword>
<protein>
    <submittedName>
        <fullName evidence="10">Glycosyltransferase family 39 protein</fullName>
        <ecNumber evidence="10">2.4.-.-</ecNumber>
    </submittedName>
</protein>
<evidence type="ECO:0000256" key="1">
    <source>
        <dbReference type="ARBA" id="ARBA00004651"/>
    </source>
</evidence>
<feature type="transmembrane region" description="Helical" evidence="8">
    <location>
        <begin position="311"/>
        <end position="335"/>
    </location>
</feature>
<accession>A0ABU4HRS4</accession>
<proteinExistence type="predicted"/>
<dbReference type="PANTHER" id="PTHR33908:SF11">
    <property type="entry name" value="MEMBRANE PROTEIN"/>
    <property type="match status" value="1"/>
</dbReference>
<feature type="transmembrane region" description="Helical" evidence="8">
    <location>
        <begin position="355"/>
        <end position="372"/>
    </location>
</feature>
<keyword evidence="7 8" id="KW-0472">Membrane</keyword>
<dbReference type="Pfam" id="PF13231">
    <property type="entry name" value="PMT_2"/>
    <property type="match status" value="1"/>
</dbReference>
<keyword evidence="6 8" id="KW-1133">Transmembrane helix</keyword>
<evidence type="ECO:0000256" key="6">
    <source>
        <dbReference type="ARBA" id="ARBA00022989"/>
    </source>
</evidence>
<feature type="transmembrane region" description="Helical" evidence="8">
    <location>
        <begin position="21"/>
        <end position="41"/>
    </location>
</feature>
<comment type="subcellular location">
    <subcellularLocation>
        <location evidence="1">Cell membrane</location>
        <topology evidence="1">Multi-pass membrane protein</topology>
    </subcellularLocation>
</comment>
<evidence type="ECO:0000256" key="8">
    <source>
        <dbReference type="SAM" id="Phobius"/>
    </source>
</evidence>
<feature type="transmembrane region" description="Helical" evidence="8">
    <location>
        <begin position="223"/>
        <end position="242"/>
    </location>
</feature>
<evidence type="ECO:0000256" key="4">
    <source>
        <dbReference type="ARBA" id="ARBA00022679"/>
    </source>
</evidence>
<feature type="transmembrane region" description="Helical" evidence="8">
    <location>
        <begin position="125"/>
        <end position="144"/>
    </location>
</feature>
<feature type="domain" description="Glycosyltransferase RgtA/B/C/D-like" evidence="9">
    <location>
        <begin position="80"/>
        <end position="233"/>
    </location>
</feature>
<feature type="transmembrane region" description="Helical" evidence="8">
    <location>
        <begin position="273"/>
        <end position="291"/>
    </location>
</feature>
<feature type="transmembrane region" description="Helical" evidence="8">
    <location>
        <begin position="430"/>
        <end position="450"/>
    </location>
</feature>
<dbReference type="PANTHER" id="PTHR33908">
    <property type="entry name" value="MANNOSYLTRANSFERASE YKCB-RELATED"/>
    <property type="match status" value="1"/>
</dbReference>
<keyword evidence="4 10" id="KW-0808">Transferase</keyword>
<feature type="transmembrane region" description="Helical" evidence="8">
    <location>
        <begin position="100"/>
        <end position="118"/>
    </location>
</feature>
<evidence type="ECO:0000256" key="7">
    <source>
        <dbReference type="ARBA" id="ARBA00023136"/>
    </source>
</evidence>
<dbReference type="InterPro" id="IPR050297">
    <property type="entry name" value="LipidA_mod_glycosyltrf_83"/>
</dbReference>
<sequence>MGTGVMRGPDVRWWARVPTRWHVAGVLALPYLLAVAALRGLTDTMPTYHGGDEWTYHLPTIRQFAAQLPGVDLVDYPAAQTPLYHLLVAIWGELVGMEIWKLRIVGVLASYGATLVLYRLLRRHVALATWPAVGLTLVFALSPYVFGQSFILVTDNLGLLFALLAIDRFLAFSRERLRMEAFALACLWIALALLTRQSYVWLGLFGGVWLLTRPGIDWRRIAGGIALLAAAAVPFGALVIAWRGIVPVGGDPASCGLCTPEEGRLGWREVSPLRSPLFTLAVLAVYGPLLFWRPAYDALRGAGREVLRPWLLTAAGGAALGIVVLLIVPLSYGSGDEGYLWRVSRSGPQLLDTSWLFWLLVPIGSAIAALGVRRYGWRSLPVVLFGCFLVAQLATRLPYQKYFDPFVLLVCLLALRPADLRSWRDALGPVAIVLLSALYVGAFAAGLILVES</sequence>
<dbReference type="RefSeq" id="WP_318598382.1">
    <property type="nucleotide sequence ID" value="NZ_JAWSTH010000045.1"/>
</dbReference>
<keyword evidence="3 10" id="KW-0328">Glycosyltransferase</keyword>
<organism evidence="10 11">
    <name type="scientific">Conexibacter stalactiti</name>
    <dbReference type="NCBI Taxonomy" id="1940611"/>
    <lineage>
        <taxon>Bacteria</taxon>
        <taxon>Bacillati</taxon>
        <taxon>Actinomycetota</taxon>
        <taxon>Thermoleophilia</taxon>
        <taxon>Solirubrobacterales</taxon>
        <taxon>Conexibacteraceae</taxon>
        <taxon>Conexibacter</taxon>
    </lineage>
</organism>
<dbReference type="Proteomes" id="UP001284601">
    <property type="component" value="Unassembled WGS sequence"/>
</dbReference>
<evidence type="ECO:0000256" key="2">
    <source>
        <dbReference type="ARBA" id="ARBA00022475"/>
    </source>
</evidence>
<dbReference type="EC" id="2.4.-.-" evidence="10"/>
<feature type="transmembrane region" description="Helical" evidence="8">
    <location>
        <begin position="379"/>
        <end position="396"/>
    </location>
</feature>
<reference evidence="11" key="1">
    <citation type="submission" date="2023-07" db="EMBL/GenBank/DDBJ databases">
        <title>Conexibacter stalactiti sp. nov., isolated from stalactites in a lava cave and emended description of the genus Conexibacter.</title>
        <authorList>
            <person name="Lee S.D."/>
        </authorList>
    </citation>
    <scope>NUCLEOTIDE SEQUENCE [LARGE SCALE GENOMIC DNA]</scope>
    <source>
        <strain evidence="11">KCTC 39840</strain>
    </source>
</reference>
<feature type="transmembrane region" description="Helical" evidence="8">
    <location>
        <begin position="199"/>
        <end position="216"/>
    </location>
</feature>
<evidence type="ECO:0000313" key="10">
    <source>
        <dbReference type="EMBL" id="MDW5596027.1"/>
    </source>
</evidence>